<reference evidence="1" key="1">
    <citation type="journal article" date="2019" name="BMC Genomics">
        <title>A new reference genome for Sorghum bicolor reveals high levels of sequence similarity between sweet and grain genotypes: implications for the genetics of sugar metabolism.</title>
        <authorList>
            <person name="Cooper E.A."/>
            <person name="Brenton Z.W."/>
            <person name="Flinn B.S."/>
            <person name="Jenkins J."/>
            <person name="Shu S."/>
            <person name="Flowers D."/>
            <person name="Luo F."/>
            <person name="Wang Y."/>
            <person name="Xia P."/>
            <person name="Barry K."/>
            <person name="Daum C."/>
            <person name="Lipzen A."/>
            <person name="Yoshinaga Y."/>
            <person name="Schmutz J."/>
            <person name="Saski C."/>
            <person name="Vermerris W."/>
            <person name="Kresovich S."/>
        </authorList>
    </citation>
    <scope>NUCLEOTIDE SEQUENCE</scope>
</reference>
<accession>A0A921RR11</accession>
<evidence type="ECO:0000313" key="2">
    <source>
        <dbReference type="Proteomes" id="UP000807115"/>
    </source>
</evidence>
<proteinExistence type="predicted"/>
<name>A0A921RR11_SORBI</name>
<protein>
    <submittedName>
        <fullName evidence="1">Uncharacterized protein</fullName>
    </submittedName>
</protein>
<comment type="caution">
    <text evidence="1">The sequence shown here is derived from an EMBL/GenBank/DDBJ whole genome shotgun (WGS) entry which is preliminary data.</text>
</comment>
<dbReference type="AlphaFoldDB" id="A0A921RR11"/>
<sequence length="70" mass="7412">MHGRARGTDRSIDQVMEGIESSSSSRAAVVIQSKGCRKELTGGVRVGLINSIGGIHGKARHFLASSSTFR</sequence>
<evidence type="ECO:0000313" key="1">
    <source>
        <dbReference type="EMBL" id="KAG0544205.1"/>
    </source>
</evidence>
<dbReference type="EMBL" id="CM027681">
    <property type="protein sequence ID" value="KAG0544205.1"/>
    <property type="molecule type" value="Genomic_DNA"/>
</dbReference>
<organism evidence="1 2">
    <name type="scientific">Sorghum bicolor</name>
    <name type="common">Sorghum</name>
    <name type="synonym">Sorghum vulgare</name>
    <dbReference type="NCBI Taxonomy" id="4558"/>
    <lineage>
        <taxon>Eukaryota</taxon>
        <taxon>Viridiplantae</taxon>
        <taxon>Streptophyta</taxon>
        <taxon>Embryophyta</taxon>
        <taxon>Tracheophyta</taxon>
        <taxon>Spermatophyta</taxon>
        <taxon>Magnoliopsida</taxon>
        <taxon>Liliopsida</taxon>
        <taxon>Poales</taxon>
        <taxon>Poaceae</taxon>
        <taxon>PACMAD clade</taxon>
        <taxon>Panicoideae</taxon>
        <taxon>Andropogonodae</taxon>
        <taxon>Andropogoneae</taxon>
        <taxon>Sorghinae</taxon>
        <taxon>Sorghum</taxon>
    </lineage>
</organism>
<reference evidence="1" key="2">
    <citation type="submission" date="2020-10" db="EMBL/GenBank/DDBJ databases">
        <authorList>
            <person name="Cooper E.A."/>
            <person name="Brenton Z.W."/>
            <person name="Flinn B.S."/>
            <person name="Jenkins J."/>
            <person name="Shu S."/>
            <person name="Flowers D."/>
            <person name="Luo F."/>
            <person name="Wang Y."/>
            <person name="Xia P."/>
            <person name="Barry K."/>
            <person name="Daum C."/>
            <person name="Lipzen A."/>
            <person name="Yoshinaga Y."/>
            <person name="Schmutz J."/>
            <person name="Saski C."/>
            <person name="Vermerris W."/>
            <person name="Kresovich S."/>
        </authorList>
    </citation>
    <scope>NUCLEOTIDE SEQUENCE</scope>
</reference>
<gene>
    <name evidence="1" type="ORF">BDA96_02G255500</name>
</gene>
<dbReference type="Proteomes" id="UP000807115">
    <property type="component" value="Chromosome 2"/>
</dbReference>